<protein>
    <submittedName>
        <fullName evidence="1">Uncharacterized protein</fullName>
    </submittedName>
</protein>
<comment type="caution">
    <text evidence="1">The sequence shown here is derived from an EMBL/GenBank/DDBJ whole genome shotgun (WGS) entry which is preliminary data.</text>
</comment>
<gene>
    <name evidence="1" type="ORF">PV666_51065</name>
</gene>
<proteinExistence type="predicted"/>
<evidence type="ECO:0000313" key="1">
    <source>
        <dbReference type="EMBL" id="MDX3026144.1"/>
    </source>
</evidence>
<evidence type="ECO:0000313" key="2">
    <source>
        <dbReference type="Proteomes" id="UP001272987"/>
    </source>
</evidence>
<accession>A0ABU4MG23</accession>
<sequence>MTAMDDTTREAVRAFYRLLKATSAAASDPHHSGAEETLSNAAYEANAAMDAAGLLGRPPHELFDLVRQEFPDFNPNA</sequence>
<keyword evidence="2" id="KW-1185">Reference proteome</keyword>
<name>A0ABU4MG23_9ACTN</name>
<reference evidence="1 2" key="1">
    <citation type="journal article" date="2023" name="Microb. Genom.">
        <title>Mesoterricola silvestris gen. nov., sp. nov., Mesoterricola sediminis sp. nov., Geothrix oryzae sp. nov., Geothrix edaphica sp. nov., Geothrix rubra sp. nov., and Geothrix limicola sp. nov., six novel members of Acidobacteriota isolated from soils.</title>
        <authorList>
            <person name="Weisberg A.J."/>
            <person name="Pearce E."/>
            <person name="Kramer C.G."/>
            <person name="Chang J.H."/>
            <person name="Clarke C.R."/>
        </authorList>
    </citation>
    <scope>NUCLEOTIDE SEQUENCE [LARGE SCALE GENOMIC DNA]</scope>
    <source>
        <strain evidence="1 2">NB05-1H</strain>
    </source>
</reference>
<dbReference type="EMBL" id="JARAWP010000073">
    <property type="protein sequence ID" value="MDX3026144.1"/>
    <property type="molecule type" value="Genomic_DNA"/>
</dbReference>
<organism evidence="1 2">
    <name type="scientific">Streptomyces acidiscabies</name>
    <dbReference type="NCBI Taxonomy" id="42234"/>
    <lineage>
        <taxon>Bacteria</taxon>
        <taxon>Bacillati</taxon>
        <taxon>Actinomycetota</taxon>
        <taxon>Actinomycetes</taxon>
        <taxon>Kitasatosporales</taxon>
        <taxon>Streptomycetaceae</taxon>
        <taxon>Streptomyces</taxon>
    </lineage>
</organism>
<dbReference type="Proteomes" id="UP001272987">
    <property type="component" value="Unassembled WGS sequence"/>
</dbReference>
<dbReference type="RefSeq" id="WP_319167810.1">
    <property type="nucleotide sequence ID" value="NZ_JARAWP010000073.1"/>
</dbReference>